<dbReference type="InterPro" id="IPR008266">
    <property type="entry name" value="Tyr_kinase_AS"/>
</dbReference>
<dbReference type="Pfam" id="PF07714">
    <property type="entry name" value="PK_Tyr_Ser-Thr"/>
    <property type="match status" value="1"/>
</dbReference>
<keyword evidence="3 11" id="KW-0547">Nucleotide-binding</keyword>
<keyword evidence="4 12" id="KW-0418">Kinase</keyword>
<keyword evidence="7 12" id="KW-0829">Tyrosine-protein kinase</keyword>
<evidence type="ECO:0000256" key="6">
    <source>
        <dbReference type="ARBA" id="ARBA00022999"/>
    </source>
</evidence>
<evidence type="ECO:0000256" key="1">
    <source>
        <dbReference type="ARBA" id="ARBA00022443"/>
    </source>
</evidence>
<dbReference type="InterPro" id="IPR011009">
    <property type="entry name" value="Kinase-like_dom_sf"/>
</dbReference>
<evidence type="ECO:0000259" key="15">
    <source>
        <dbReference type="PROSITE" id="PS50002"/>
    </source>
</evidence>
<dbReference type="GO" id="GO:0005524">
    <property type="term" value="F:ATP binding"/>
    <property type="evidence" value="ECO:0007669"/>
    <property type="project" value="UniProtKB-UniRule"/>
</dbReference>
<feature type="domain" description="SH2" evidence="14">
    <location>
        <begin position="131"/>
        <end position="225"/>
    </location>
</feature>
<evidence type="ECO:0000256" key="4">
    <source>
        <dbReference type="ARBA" id="ARBA00022777"/>
    </source>
</evidence>
<dbReference type="InterPro" id="IPR036028">
    <property type="entry name" value="SH3-like_dom_sf"/>
</dbReference>
<feature type="binding site" evidence="11">
    <location>
        <position position="278"/>
    </location>
    <ligand>
        <name>ATP</name>
        <dbReference type="ChEBI" id="CHEBI:30616"/>
    </ligand>
</feature>
<dbReference type="SUPFAM" id="SSF50044">
    <property type="entry name" value="SH3-domain"/>
    <property type="match status" value="1"/>
</dbReference>
<feature type="domain" description="SH3" evidence="15">
    <location>
        <begin position="64"/>
        <end position="125"/>
    </location>
</feature>
<keyword evidence="6 9" id="KW-0727">SH2 domain</keyword>
<evidence type="ECO:0000256" key="7">
    <source>
        <dbReference type="ARBA" id="ARBA00023137"/>
    </source>
</evidence>
<keyword evidence="17" id="KW-1185">Reference proteome</keyword>
<dbReference type="FunFam" id="3.30.200.20:FF:000053">
    <property type="entry name" value="Tyrosine-protein kinase"/>
    <property type="match status" value="1"/>
</dbReference>
<protein>
    <recommendedName>
        <fullName evidence="12">Tyrosine-protein kinase</fullName>
        <ecNumber evidence="12">2.7.10.2</ecNumber>
    </recommendedName>
</protein>
<dbReference type="SUPFAM" id="SSF56112">
    <property type="entry name" value="Protein kinase-like (PK-like)"/>
    <property type="match status" value="1"/>
</dbReference>
<dbReference type="PROSITE" id="PS50002">
    <property type="entry name" value="SH3"/>
    <property type="match status" value="1"/>
</dbReference>
<dbReference type="InterPro" id="IPR000719">
    <property type="entry name" value="Prot_kinase_dom"/>
</dbReference>
<dbReference type="Gene3D" id="3.30.505.10">
    <property type="entry name" value="SH2 domain"/>
    <property type="match status" value="1"/>
</dbReference>
<dbReference type="InterPro" id="IPR001452">
    <property type="entry name" value="SH3_domain"/>
</dbReference>
<gene>
    <name evidence="18" type="primary">LOC108667288</name>
</gene>
<dbReference type="FunFam" id="1.10.510.10:FF:000554">
    <property type="entry name" value="Predicted protein"/>
    <property type="match status" value="1"/>
</dbReference>
<dbReference type="Gene3D" id="2.30.30.40">
    <property type="entry name" value="SH3 Domains"/>
    <property type="match status" value="1"/>
</dbReference>
<dbReference type="EC" id="2.7.10.2" evidence="12"/>
<dbReference type="PROSITE" id="PS50011">
    <property type="entry name" value="PROTEIN_KINASE_DOM"/>
    <property type="match status" value="1"/>
</dbReference>
<keyword evidence="1 10" id="KW-0728">SH3 domain</keyword>
<dbReference type="Pfam" id="PF00018">
    <property type="entry name" value="SH3_1"/>
    <property type="match status" value="1"/>
</dbReference>
<dbReference type="PRINTS" id="PR00109">
    <property type="entry name" value="TYRKINASE"/>
</dbReference>
<dbReference type="SMART" id="SM00252">
    <property type="entry name" value="SH2"/>
    <property type="match status" value="1"/>
</dbReference>
<evidence type="ECO:0000313" key="17">
    <source>
        <dbReference type="Proteomes" id="UP000694843"/>
    </source>
</evidence>
<dbReference type="Pfam" id="PF00017">
    <property type="entry name" value="SH2"/>
    <property type="match status" value="1"/>
</dbReference>
<evidence type="ECO:0000256" key="8">
    <source>
        <dbReference type="ARBA" id="ARBA00051245"/>
    </source>
</evidence>
<dbReference type="InterPro" id="IPR000980">
    <property type="entry name" value="SH2"/>
</dbReference>
<dbReference type="GO" id="GO:0030036">
    <property type="term" value="P:actin cytoskeleton organization"/>
    <property type="evidence" value="ECO:0007669"/>
    <property type="project" value="UniProtKB-ARBA"/>
</dbReference>
<reference evidence="18" key="1">
    <citation type="submission" date="2025-08" db="UniProtKB">
        <authorList>
            <consortium name="RefSeq"/>
        </authorList>
    </citation>
    <scope>IDENTIFICATION</scope>
    <source>
        <tissue evidence="18">Whole organism</tissue>
    </source>
</reference>
<evidence type="ECO:0000256" key="13">
    <source>
        <dbReference type="SAM" id="MobiDB-lite"/>
    </source>
</evidence>
<dbReference type="PRINTS" id="PR00401">
    <property type="entry name" value="SH2DOMAIN"/>
</dbReference>
<comment type="catalytic activity">
    <reaction evidence="8 12">
        <text>L-tyrosyl-[protein] + ATP = O-phospho-L-tyrosyl-[protein] + ADP + H(+)</text>
        <dbReference type="Rhea" id="RHEA:10596"/>
        <dbReference type="Rhea" id="RHEA-COMP:10136"/>
        <dbReference type="Rhea" id="RHEA-COMP:20101"/>
        <dbReference type="ChEBI" id="CHEBI:15378"/>
        <dbReference type="ChEBI" id="CHEBI:30616"/>
        <dbReference type="ChEBI" id="CHEBI:46858"/>
        <dbReference type="ChEBI" id="CHEBI:61978"/>
        <dbReference type="ChEBI" id="CHEBI:456216"/>
        <dbReference type="EC" id="2.7.10.2"/>
    </reaction>
</comment>
<dbReference type="PANTHER" id="PTHR24418">
    <property type="entry name" value="TYROSINE-PROTEIN KINASE"/>
    <property type="match status" value="1"/>
</dbReference>
<dbReference type="GO" id="GO:0048468">
    <property type="term" value="P:cell development"/>
    <property type="evidence" value="ECO:0007669"/>
    <property type="project" value="UniProtKB-ARBA"/>
</dbReference>
<evidence type="ECO:0000313" key="18">
    <source>
        <dbReference type="RefSeq" id="XP_047741404.1"/>
    </source>
</evidence>
<dbReference type="GO" id="GO:0007435">
    <property type="term" value="P:salivary gland morphogenesis"/>
    <property type="evidence" value="ECO:0007669"/>
    <property type="project" value="UniProtKB-ARBA"/>
</dbReference>
<evidence type="ECO:0000256" key="2">
    <source>
        <dbReference type="ARBA" id="ARBA00022679"/>
    </source>
</evidence>
<dbReference type="PROSITE" id="PS00107">
    <property type="entry name" value="PROTEIN_KINASE_ATP"/>
    <property type="match status" value="1"/>
</dbReference>
<evidence type="ECO:0000259" key="16">
    <source>
        <dbReference type="PROSITE" id="PS50011"/>
    </source>
</evidence>
<evidence type="ECO:0000256" key="9">
    <source>
        <dbReference type="PROSITE-ProRule" id="PRU00191"/>
    </source>
</evidence>
<comment type="similarity">
    <text evidence="12">Belongs to the protein kinase superfamily. Tyr protein kinase family.</text>
</comment>
<evidence type="ECO:0000256" key="5">
    <source>
        <dbReference type="ARBA" id="ARBA00022840"/>
    </source>
</evidence>
<accession>A0A979FYE0</accession>
<dbReference type="InterPro" id="IPR017441">
    <property type="entry name" value="Protein_kinase_ATP_BS"/>
</dbReference>
<organism evidence="17 18">
    <name type="scientific">Hyalella azteca</name>
    <name type="common">Amphipod</name>
    <dbReference type="NCBI Taxonomy" id="294128"/>
    <lineage>
        <taxon>Eukaryota</taxon>
        <taxon>Metazoa</taxon>
        <taxon>Ecdysozoa</taxon>
        <taxon>Arthropoda</taxon>
        <taxon>Crustacea</taxon>
        <taxon>Multicrustacea</taxon>
        <taxon>Malacostraca</taxon>
        <taxon>Eumalacostraca</taxon>
        <taxon>Peracarida</taxon>
        <taxon>Amphipoda</taxon>
        <taxon>Senticaudata</taxon>
        <taxon>Talitrida</taxon>
        <taxon>Talitroidea</taxon>
        <taxon>Hyalellidae</taxon>
        <taxon>Hyalella</taxon>
    </lineage>
</organism>
<dbReference type="PROSITE" id="PS00109">
    <property type="entry name" value="PROTEIN_KINASE_TYR"/>
    <property type="match status" value="1"/>
</dbReference>
<proteinExistence type="inferred from homology"/>
<sequence>MGPPLSKLKKKEKRKEENTAIREQTLRKEETQTYDEAAPDDPQGCADTKLDDEPPANGRIRSTESLGFVVTIYSYIGRVNTELTFDKGERFEVLDKPNEDWWWMRNLKTNAEGFAFSGYVVPATSLEVQEWYFGDISRKESEKLLLNDPTLLNGTFLVRKSESSSVHSYSLSFKVTAEGKSSVKHHRIYSNDGVYIQNNRKFRTLNDMITFYTSSSSPLKLKQACPKPKPTQWDLSPEMRDEWEIDRRTLVCDEKLGAGNFGEVWHGVWNGTREVAIKTLKPGMMSPEAFLQEASIMKKLRHRNILILYAVCTLEEPILIVTEYMNRGALLDVLRKNGKSLELPDLVDICTQVASAMAHLESKGLIHRDLAARNVLMDSDKHCKVADFGLARIVEHGEYSPNSNVNFPVKWTAPEASLYGQYTIKSDVWSFGIVMMEVLTLGANPYPGMSNNNVMEVVPQGHRMPRPTYPINCPEGLFDVITKCWQYPNIEDRPTFEFLETYLSEWDMSTDINYDEPENAVDQ</sequence>
<feature type="region of interest" description="Disordered" evidence="13">
    <location>
        <begin position="1"/>
        <end position="59"/>
    </location>
</feature>
<dbReference type="OrthoDB" id="28230at2759"/>
<dbReference type="RefSeq" id="XP_047741404.1">
    <property type="nucleotide sequence ID" value="XM_047885448.1"/>
</dbReference>
<dbReference type="GO" id="GO:0004715">
    <property type="term" value="F:non-membrane spanning protein tyrosine kinase activity"/>
    <property type="evidence" value="ECO:0007669"/>
    <property type="project" value="UniProtKB-EC"/>
</dbReference>
<dbReference type="PROSITE" id="PS50001">
    <property type="entry name" value="SH2"/>
    <property type="match status" value="1"/>
</dbReference>
<dbReference type="GeneID" id="108667288"/>
<dbReference type="InterPro" id="IPR001245">
    <property type="entry name" value="Ser-Thr/Tyr_kinase_cat_dom"/>
</dbReference>
<dbReference type="Gene3D" id="1.10.510.10">
    <property type="entry name" value="Transferase(Phosphotransferase) domain 1"/>
    <property type="match status" value="1"/>
</dbReference>
<dbReference type="InterPro" id="IPR050198">
    <property type="entry name" value="Non-receptor_tyrosine_kinases"/>
</dbReference>
<dbReference type="InterPro" id="IPR020635">
    <property type="entry name" value="Tyr_kinase_cat_dom"/>
</dbReference>
<dbReference type="AlphaFoldDB" id="A0A979FYE0"/>
<dbReference type="InterPro" id="IPR036860">
    <property type="entry name" value="SH2_dom_sf"/>
</dbReference>
<evidence type="ECO:0000256" key="12">
    <source>
        <dbReference type="RuleBase" id="RU362096"/>
    </source>
</evidence>
<feature type="compositionally biased region" description="Basic and acidic residues" evidence="13">
    <location>
        <begin position="14"/>
        <end position="31"/>
    </location>
</feature>
<evidence type="ECO:0000256" key="3">
    <source>
        <dbReference type="ARBA" id="ARBA00022741"/>
    </source>
</evidence>
<keyword evidence="2 12" id="KW-0808">Transferase</keyword>
<name>A0A979FYE0_HYAAZ</name>
<dbReference type="GO" id="GO:0002009">
    <property type="term" value="P:morphogenesis of an epithelium"/>
    <property type="evidence" value="ECO:0007669"/>
    <property type="project" value="UniProtKB-ARBA"/>
</dbReference>
<dbReference type="SMART" id="SM00326">
    <property type="entry name" value="SH3"/>
    <property type="match status" value="1"/>
</dbReference>
<keyword evidence="5 11" id="KW-0067">ATP-binding</keyword>
<evidence type="ECO:0000256" key="10">
    <source>
        <dbReference type="PROSITE-ProRule" id="PRU00192"/>
    </source>
</evidence>
<dbReference type="SUPFAM" id="SSF55550">
    <property type="entry name" value="SH2 domain"/>
    <property type="match status" value="1"/>
</dbReference>
<feature type="domain" description="Protein kinase" evidence="16">
    <location>
        <begin position="250"/>
        <end position="503"/>
    </location>
</feature>
<evidence type="ECO:0000256" key="11">
    <source>
        <dbReference type="PROSITE-ProRule" id="PRU10141"/>
    </source>
</evidence>
<evidence type="ECO:0000259" key="14">
    <source>
        <dbReference type="PROSITE" id="PS50001"/>
    </source>
</evidence>
<dbReference type="Gene3D" id="3.30.200.20">
    <property type="entry name" value="Phosphorylase Kinase, domain 1"/>
    <property type="match status" value="1"/>
</dbReference>
<dbReference type="SMART" id="SM00219">
    <property type="entry name" value="TyrKc"/>
    <property type="match status" value="1"/>
</dbReference>
<dbReference type="Proteomes" id="UP000694843">
    <property type="component" value="Unplaced"/>
</dbReference>